<keyword evidence="4 8" id="KW-0472">Membrane</keyword>
<evidence type="ECO:0000256" key="6">
    <source>
        <dbReference type="PROSITE-ProRule" id="PRU00284"/>
    </source>
</evidence>
<evidence type="ECO:0000256" key="1">
    <source>
        <dbReference type="ARBA" id="ARBA00004236"/>
    </source>
</evidence>
<proteinExistence type="inferred from homology"/>
<keyword evidence="8" id="KW-1133">Transmembrane helix</keyword>
<dbReference type="RefSeq" id="WP_138197090.1">
    <property type="nucleotide sequence ID" value="NZ_VCIW01000021.1"/>
</dbReference>
<reference evidence="11 12" key="1">
    <citation type="submission" date="2019-05" db="EMBL/GenBank/DDBJ databases">
        <authorList>
            <person name="Narsing Rao M.P."/>
            <person name="Li W.J."/>
        </authorList>
    </citation>
    <scope>NUCLEOTIDE SEQUENCE [LARGE SCALE GENOMIC DNA]</scope>
    <source>
        <strain evidence="11 12">SYSU_K30003</strain>
    </source>
</reference>
<keyword evidence="8" id="KW-0812">Transmembrane</keyword>
<dbReference type="Gene3D" id="1.10.287.950">
    <property type="entry name" value="Methyl-accepting chemotaxis protein"/>
    <property type="match status" value="1"/>
</dbReference>
<dbReference type="GO" id="GO:0005886">
    <property type="term" value="C:plasma membrane"/>
    <property type="evidence" value="ECO:0007669"/>
    <property type="project" value="UniProtKB-SubCell"/>
</dbReference>
<dbReference type="PRINTS" id="PR00260">
    <property type="entry name" value="CHEMTRNSDUCR"/>
</dbReference>
<dbReference type="Pfam" id="PF12729">
    <property type="entry name" value="4HB_MCP_1"/>
    <property type="match status" value="1"/>
</dbReference>
<evidence type="ECO:0000256" key="4">
    <source>
        <dbReference type="ARBA" id="ARBA00023136"/>
    </source>
</evidence>
<feature type="region of interest" description="Disordered" evidence="7">
    <location>
        <begin position="275"/>
        <end position="299"/>
    </location>
</feature>
<keyword evidence="12" id="KW-1185">Reference proteome</keyword>
<evidence type="ECO:0000256" key="8">
    <source>
        <dbReference type="SAM" id="Phobius"/>
    </source>
</evidence>
<name>A0A5R9G9G1_9BACL</name>
<feature type="domain" description="Methyl-accepting transducer" evidence="9">
    <location>
        <begin position="270"/>
        <end position="499"/>
    </location>
</feature>
<comment type="similarity">
    <text evidence="5">Belongs to the methyl-accepting chemotaxis (MCP) protein family.</text>
</comment>
<dbReference type="Pfam" id="PF00015">
    <property type="entry name" value="MCPsignal"/>
    <property type="match status" value="1"/>
</dbReference>
<dbReference type="Proteomes" id="UP000309676">
    <property type="component" value="Unassembled WGS sequence"/>
</dbReference>
<organism evidence="11 12">
    <name type="scientific">Paenibacillus antri</name>
    <dbReference type="NCBI Taxonomy" id="2582848"/>
    <lineage>
        <taxon>Bacteria</taxon>
        <taxon>Bacillati</taxon>
        <taxon>Bacillota</taxon>
        <taxon>Bacilli</taxon>
        <taxon>Bacillales</taxon>
        <taxon>Paenibacillaceae</taxon>
        <taxon>Paenibacillus</taxon>
    </lineage>
</organism>
<accession>A0A5R9G9G1</accession>
<dbReference type="PANTHER" id="PTHR43531:SF11">
    <property type="entry name" value="METHYL-ACCEPTING CHEMOTAXIS PROTEIN 3"/>
    <property type="match status" value="1"/>
</dbReference>
<dbReference type="SUPFAM" id="SSF58104">
    <property type="entry name" value="Methyl-accepting chemotaxis protein (MCP) signaling domain"/>
    <property type="match status" value="1"/>
</dbReference>
<dbReference type="GO" id="GO:0007165">
    <property type="term" value="P:signal transduction"/>
    <property type="evidence" value="ECO:0007669"/>
    <property type="project" value="UniProtKB-KW"/>
</dbReference>
<dbReference type="FunFam" id="1.10.287.950:FF:000001">
    <property type="entry name" value="Methyl-accepting chemotaxis sensory transducer"/>
    <property type="match status" value="1"/>
</dbReference>
<sequence length="567" mass="60672">MRQWLLDLNLRIKLISAFVVVACIAAVVGVFGILNMNAISDKGQEMYEVDTRPLAVLGQWSGLYQNTRVSARDVLLSDEPEYKQERADRTAELFKAMEPLLADFASSVHDDEVREVYDTLERAFGPYYEGTMEVVRMGLTGQEEQGMRQLYDMVELTSIVTDASEDLMALVSEQADEKADSNTALSDRSTRVMLVFIAAAMALAIALGMLIARMIARPVQTLVEASRKVADGDLNVNIDIRTKDEIGTLAQAFGAMTDSMNEVLHNIANASEQVASGSRQVSEASQELSQGSTEQASSIQQLTTSMEQIASQTKQNAANAEEANRLALSASADAEQGNGRMKEMLAAMEQINESSGNISKIIKVIDEIAFQTNILALNAAVEAARAGQHGKGFAVVAEEVRNLAARSANAAKETTALIEGSIKKVEAGTKIANDTAAALEKIVGGVGKAAQLVGSIASASNEQAAGIMQANQGIAQVSDVVQANSATSEECAAASEELSGQSEQLKEMVGKFRLKRNALSSGFAGYESYAGLDSNRARFASAYARSEVAAASGKKRVRLDDDFGKYE</sequence>
<evidence type="ECO:0000313" key="11">
    <source>
        <dbReference type="EMBL" id="TLS49373.1"/>
    </source>
</evidence>
<keyword evidence="2" id="KW-1003">Cell membrane</keyword>
<dbReference type="CDD" id="cd11386">
    <property type="entry name" value="MCP_signal"/>
    <property type="match status" value="1"/>
</dbReference>
<dbReference type="PANTHER" id="PTHR43531">
    <property type="entry name" value="PROTEIN ICFG"/>
    <property type="match status" value="1"/>
</dbReference>
<protein>
    <submittedName>
        <fullName evidence="11">HAMP domain-containing protein</fullName>
    </submittedName>
</protein>
<dbReference type="SMART" id="SM00304">
    <property type="entry name" value="HAMP"/>
    <property type="match status" value="1"/>
</dbReference>
<evidence type="ECO:0000256" key="5">
    <source>
        <dbReference type="ARBA" id="ARBA00029447"/>
    </source>
</evidence>
<dbReference type="EMBL" id="VCIW01000021">
    <property type="protein sequence ID" value="TLS49373.1"/>
    <property type="molecule type" value="Genomic_DNA"/>
</dbReference>
<dbReference type="GO" id="GO:0004888">
    <property type="term" value="F:transmembrane signaling receptor activity"/>
    <property type="evidence" value="ECO:0007669"/>
    <property type="project" value="InterPro"/>
</dbReference>
<dbReference type="PROSITE" id="PS50111">
    <property type="entry name" value="CHEMOTAXIS_TRANSDUC_2"/>
    <property type="match status" value="1"/>
</dbReference>
<gene>
    <name evidence="11" type="ORF">FE782_24965</name>
</gene>
<dbReference type="SMART" id="SM00283">
    <property type="entry name" value="MA"/>
    <property type="match status" value="1"/>
</dbReference>
<evidence type="ECO:0000259" key="10">
    <source>
        <dbReference type="PROSITE" id="PS50885"/>
    </source>
</evidence>
<dbReference type="Pfam" id="PF00672">
    <property type="entry name" value="HAMP"/>
    <property type="match status" value="1"/>
</dbReference>
<dbReference type="PROSITE" id="PS50885">
    <property type="entry name" value="HAMP"/>
    <property type="match status" value="1"/>
</dbReference>
<dbReference type="CDD" id="cd06225">
    <property type="entry name" value="HAMP"/>
    <property type="match status" value="1"/>
</dbReference>
<dbReference type="OrthoDB" id="358716at2"/>
<dbReference type="GO" id="GO:0006935">
    <property type="term" value="P:chemotaxis"/>
    <property type="evidence" value="ECO:0007669"/>
    <property type="project" value="UniProtKB-KW"/>
</dbReference>
<dbReference type="InterPro" id="IPR004090">
    <property type="entry name" value="Chemotax_Me-accpt_rcpt"/>
</dbReference>
<evidence type="ECO:0000259" key="9">
    <source>
        <dbReference type="PROSITE" id="PS50111"/>
    </source>
</evidence>
<keyword evidence="3" id="KW-0145">Chemotaxis</keyword>
<comment type="caution">
    <text evidence="11">The sequence shown here is derived from an EMBL/GenBank/DDBJ whole genome shotgun (WGS) entry which is preliminary data.</text>
</comment>
<feature type="transmembrane region" description="Helical" evidence="8">
    <location>
        <begin position="192"/>
        <end position="216"/>
    </location>
</feature>
<feature type="transmembrane region" description="Helical" evidence="8">
    <location>
        <begin position="12"/>
        <end position="34"/>
    </location>
</feature>
<keyword evidence="6" id="KW-0807">Transducer</keyword>
<evidence type="ECO:0000256" key="7">
    <source>
        <dbReference type="SAM" id="MobiDB-lite"/>
    </source>
</evidence>
<evidence type="ECO:0000313" key="12">
    <source>
        <dbReference type="Proteomes" id="UP000309676"/>
    </source>
</evidence>
<dbReference type="InterPro" id="IPR003660">
    <property type="entry name" value="HAMP_dom"/>
</dbReference>
<comment type="subcellular location">
    <subcellularLocation>
        <location evidence="1">Cell membrane</location>
    </subcellularLocation>
</comment>
<dbReference type="InterPro" id="IPR024478">
    <property type="entry name" value="HlyB_4HB_MCP"/>
</dbReference>
<dbReference type="AlphaFoldDB" id="A0A5R9G9G1"/>
<evidence type="ECO:0000256" key="2">
    <source>
        <dbReference type="ARBA" id="ARBA00022475"/>
    </source>
</evidence>
<evidence type="ECO:0000256" key="3">
    <source>
        <dbReference type="ARBA" id="ARBA00022500"/>
    </source>
</evidence>
<feature type="domain" description="HAMP" evidence="10">
    <location>
        <begin position="213"/>
        <end position="265"/>
    </location>
</feature>
<dbReference type="InterPro" id="IPR004089">
    <property type="entry name" value="MCPsignal_dom"/>
</dbReference>
<dbReference type="InterPro" id="IPR051310">
    <property type="entry name" value="MCP_chemotaxis"/>
</dbReference>